<protein>
    <submittedName>
        <fullName evidence="1">Uncharacterized protein</fullName>
    </submittedName>
</protein>
<organism evidence="1 2">
    <name type="scientific">Hucho hucho</name>
    <name type="common">huchen</name>
    <dbReference type="NCBI Taxonomy" id="62062"/>
    <lineage>
        <taxon>Eukaryota</taxon>
        <taxon>Metazoa</taxon>
        <taxon>Chordata</taxon>
        <taxon>Craniata</taxon>
        <taxon>Vertebrata</taxon>
        <taxon>Euteleostomi</taxon>
        <taxon>Actinopterygii</taxon>
        <taxon>Neopterygii</taxon>
        <taxon>Teleostei</taxon>
        <taxon>Protacanthopterygii</taxon>
        <taxon>Salmoniformes</taxon>
        <taxon>Salmonidae</taxon>
        <taxon>Salmoninae</taxon>
        <taxon>Hucho</taxon>
    </lineage>
</organism>
<reference evidence="1" key="2">
    <citation type="submission" date="2025-08" db="UniProtKB">
        <authorList>
            <consortium name="Ensembl"/>
        </authorList>
    </citation>
    <scope>IDENTIFICATION</scope>
</reference>
<evidence type="ECO:0000313" key="2">
    <source>
        <dbReference type="Proteomes" id="UP000314982"/>
    </source>
</evidence>
<sequence>MDRPSLRLTYSPPSVSLTDISSFSPSLCCRTAPMTVMKTMRMRIGWSPLRLVCSLANNTGLMLCFLLVCVTRPLSSTESLRQLSQQLNGLLSGTDPVPLSLKVPLWPQVM</sequence>
<reference evidence="2" key="1">
    <citation type="submission" date="2018-06" db="EMBL/GenBank/DDBJ databases">
        <title>Genome assembly of Danube salmon.</title>
        <authorList>
            <person name="Macqueen D.J."/>
            <person name="Gundappa M.K."/>
        </authorList>
    </citation>
    <scope>NUCLEOTIDE SEQUENCE [LARGE SCALE GENOMIC DNA]</scope>
</reference>
<proteinExistence type="predicted"/>
<name>A0A4W5KW16_9TELE</name>
<dbReference type="AlphaFoldDB" id="A0A4W5KW16"/>
<dbReference type="Ensembl" id="ENSHHUT00000016887.1">
    <property type="protein sequence ID" value="ENSHHUP00000016311.1"/>
    <property type="gene ID" value="ENSHHUG00000010145.1"/>
</dbReference>
<dbReference type="Proteomes" id="UP000314982">
    <property type="component" value="Unassembled WGS sequence"/>
</dbReference>
<keyword evidence="2" id="KW-1185">Reference proteome</keyword>
<accession>A0A4W5KW16</accession>
<evidence type="ECO:0000313" key="1">
    <source>
        <dbReference type="Ensembl" id="ENSHHUP00000016311.1"/>
    </source>
</evidence>
<reference evidence="1" key="3">
    <citation type="submission" date="2025-09" db="UniProtKB">
        <authorList>
            <consortium name="Ensembl"/>
        </authorList>
    </citation>
    <scope>IDENTIFICATION</scope>
</reference>